<dbReference type="Proteomes" id="UP000029518">
    <property type="component" value="Chromosome"/>
</dbReference>
<dbReference type="KEGG" id="pbd:PBOR_18965"/>
<sequence>MAKNNWRYQGTASPVLDFKLLIDELTPDYNVVAVEPLVYGLSDETDKERTTENIINEVHEAVQQLGIDRYILMGHSITGLYGVSYVKAYPYEVLAF</sequence>
<dbReference type="HOGENOM" id="CLU_2357045_0_0_9"/>
<accession>A0A089LD49</accession>
<organism evidence="1 2">
    <name type="scientific">Paenibacillus borealis</name>
    <dbReference type="NCBI Taxonomy" id="160799"/>
    <lineage>
        <taxon>Bacteria</taxon>
        <taxon>Bacillati</taxon>
        <taxon>Bacillota</taxon>
        <taxon>Bacilli</taxon>
        <taxon>Bacillales</taxon>
        <taxon>Paenibacillaceae</taxon>
        <taxon>Paenibacillus</taxon>
    </lineage>
</organism>
<evidence type="ECO:0000313" key="2">
    <source>
        <dbReference type="Proteomes" id="UP000029518"/>
    </source>
</evidence>
<proteinExistence type="predicted"/>
<dbReference type="Gene3D" id="3.40.50.1820">
    <property type="entry name" value="alpha/beta hydrolase"/>
    <property type="match status" value="1"/>
</dbReference>
<dbReference type="SUPFAM" id="SSF53474">
    <property type="entry name" value="alpha/beta-Hydrolases"/>
    <property type="match status" value="1"/>
</dbReference>
<keyword evidence="2" id="KW-1185">Reference proteome</keyword>
<dbReference type="EMBL" id="CP009285">
    <property type="protein sequence ID" value="AIQ58782.1"/>
    <property type="molecule type" value="Genomic_DNA"/>
</dbReference>
<evidence type="ECO:0008006" key="3">
    <source>
        <dbReference type="Google" id="ProtNLM"/>
    </source>
</evidence>
<dbReference type="InterPro" id="IPR029058">
    <property type="entry name" value="AB_hydrolase_fold"/>
</dbReference>
<evidence type="ECO:0000313" key="1">
    <source>
        <dbReference type="EMBL" id="AIQ58782.1"/>
    </source>
</evidence>
<reference evidence="1" key="1">
    <citation type="submission" date="2014-08" db="EMBL/GenBank/DDBJ databases">
        <title>Comparative genomics of the Paenibacillus odorifer group.</title>
        <authorList>
            <person name="den Bakker H.C."/>
            <person name="Tsai Y.-C.Y.-C."/>
            <person name="Martin N."/>
            <person name="Korlach J."/>
            <person name="Wiedmann M."/>
        </authorList>
    </citation>
    <scope>NUCLEOTIDE SEQUENCE [LARGE SCALE GENOMIC DNA]</scope>
    <source>
        <strain evidence="1">DSM 13188</strain>
    </source>
</reference>
<dbReference type="AlphaFoldDB" id="A0A089LD49"/>
<name>A0A089LD49_PAEBO</name>
<protein>
    <recommendedName>
        <fullName evidence="3">AB hydrolase-1 domain-containing protein</fullName>
    </recommendedName>
</protein>
<gene>
    <name evidence="1" type="ORF">PBOR_18965</name>
</gene>